<comment type="caution">
    <text evidence="1">The sequence shown here is derived from an EMBL/GenBank/DDBJ whole genome shotgun (WGS) entry which is preliminary data.</text>
</comment>
<proteinExistence type="predicted"/>
<reference evidence="1 2" key="1">
    <citation type="submission" date="2021-06" db="EMBL/GenBank/DDBJ databases">
        <title>Caerostris extrusa draft genome.</title>
        <authorList>
            <person name="Kono N."/>
            <person name="Arakawa K."/>
        </authorList>
    </citation>
    <scope>NUCLEOTIDE SEQUENCE [LARGE SCALE GENOMIC DNA]</scope>
</reference>
<name>A0AAV4PNF1_CAEEX</name>
<keyword evidence="2" id="KW-1185">Reference proteome</keyword>
<gene>
    <name evidence="1" type="ORF">CEXT_522031</name>
</gene>
<dbReference type="Proteomes" id="UP001054945">
    <property type="component" value="Unassembled WGS sequence"/>
</dbReference>
<protein>
    <submittedName>
        <fullName evidence="1">Uncharacterized protein</fullName>
    </submittedName>
</protein>
<evidence type="ECO:0000313" key="1">
    <source>
        <dbReference type="EMBL" id="GIX97920.1"/>
    </source>
</evidence>
<dbReference type="EMBL" id="BPLR01004835">
    <property type="protein sequence ID" value="GIX97920.1"/>
    <property type="molecule type" value="Genomic_DNA"/>
</dbReference>
<dbReference type="AlphaFoldDB" id="A0AAV4PNF1"/>
<accession>A0AAV4PNF1</accession>
<evidence type="ECO:0000313" key="2">
    <source>
        <dbReference type="Proteomes" id="UP001054945"/>
    </source>
</evidence>
<sequence>MLTKTPKSLLHLERHEVHWQQITINIVFMAEIKSILYIRLEQMSLKERKELRKAYVQHWTSDTGYLAPHEILYIFIESIIWKSRLSASTEKDVCAELRCFESRDFFHPLYRPINLPNDRSSYQHEVSVIHETLNRKNHKLFVPLSQKVEIRNSHMTPAGPLKLEPPNSSLNTMVSPGAELNLLKASHCHSGPAHKDMEII</sequence>
<organism evidence="1 2">
    <name type="scientific">Caerostris extrusa</name>
    <name type="common">Bark spider</name>
    <name type="synonym">Caerostris bankana</name>
    <dbReference type="NCBI Taxonomy" id="172846"/>
    <lineage>
        <taxon>Eukaryota</taxon>
        <taxon>Metazoa</taxon>
        <taxon>Ecdysozoa</taxon>
        <taxon>Arthropoda</taxon>
        <taxon>Chelicerata</taxon>
        <taxon>Arachnida</taxon>
        <taxon>Araneae</taxon>
        <taxon>Araneomorphae</taxon>
        <taxon>Entelegynae</taxon>
        <taxon>Araneoidea</taxon>
        <taxon>Araneidae</taxon>
        <taxon>Caerostris</taxon>
    </lineage>
</organism>